<evidence type="ECO:0000256" key="12">
    <source>
        <dbReference type="ARBA" id="ARBA00023211"/>
    </source>
</evidence>
<dbReference type="GO" id="GO:0004527">
    <property type="term" value="F:exonuclease activity"/>
    <property type="evidence" value="ECO:0007669"/>
    <property type="project" value="UniProtKB-KW"/>
</dbReference>
<evidence type="ECO:0000256" key="8">
    <source>
        <dbReference type="ARBA" id="ARBA00022839"/>
    </source>
</evidence>
<comment type="cofactor">
    <cofactor evidence="13">
        <name>Mg(2+)</name>
        <dbReference type="ChEBI" id="CHEBI:18420"/>
    </cofactor>
    <cofactor evidence="13">
        <name>Mn(2+)</name>
        <dbReference type="ChEBI" id="CHEBI:29035"/>
    </cofactor>
    <text evidence="13">Mg(2+) or Mn(2+) required for ssDNA cleavage activity.</text>
</comment>
<dbReference type="AlphaFoldDB" id="A0A166FG79"/>
<evidence type="ECO:0000256" key="1">
    <source>
        <dbReference type="ARBA" id="ARBA00001966"/>
    </source>
</evidence>
<evidence type="ECO:0000256" key="11">
    <source>
        <dbReference type="ARBA" id="ARBA00023118"/>
    </source>
</evidence>
<organism evidence="15 16">
    <name type="scientific">Methanobrevibacter cuticularis</name>
    <dbReference type="NCBI Taxonomy" id="47311"/>
    <lineage>
        <taxon>Archaea</taxon>
        <taxon>Methanobacteriati</taxon>
        <taxon>Methanobacteriota</taxon>
        <taxon>Methanomada group</taxon>
        <taxon>Methanobacteria</taxon>
        <taxon>Methanobacteriales</taxon>
        <taxon>Methanobacteriaceae</taxon>
        <taxon>Methanobrevibacter</taxon>
    </lineage>
</organism>
<reference evidence="15 16" key="1">
    <citation type="submission" date="2016-04" db="EMBL/GenBank/DDBJ databases">
        <title>Genome sequence of Methanobrevibacter cuticularis DSM 11139.</title>
        <authorList>
            <person name="Poehlein A."/>
            <person name="Seedorf H."/>
            <person name="Daniel R."/>
        </authorList>
    </citation>
    <scope>NUCLEOTIDE SEQUENCE [LARGE SCALE GENOMIC DNA]</scope>
    <source>
        <strain evidence="15 16">DSM 11139</strain>
    </source>
</reference>
<dbReference type="NCBIfam" id="TIGR00372">
    <property type="entry name" value="cas4"/>
    <property type="match status" value="1"/>
</dbReference>
<dbReference type="Gene3D" id="3.90.320.10">
    <property type="match status" value="1"/>
</dbReference>
<keyword evidence="7 13" id="KW-0378">Hydrolase</keyword>
<keyword evidence="10 13" id="KW-0411">Iron-sulfur</keyword>
<accession>A0A166FG79</accession>
<dbReference type="STRING" id="47311.MBCUT_01200"/>
<dbReference type="InterPro" id="IPR022765">
    <property type="entry name" value="Dna2/Cas4_DUF83"/>
</dbReference>
<protein>
    <recommendedName>
        <fullName evidence="4 13">CRISPR-associated exonuclease Cas4</fullName>
        <ecNumber evidence="3 13">3.1.12.1</ecNumber>
    </recommendedName>
</protein>
<sequence>MISIATIRTYMFCPLKLYLENSLNNEIKKDILLYKTMKELRIDLQDLSQRNLRRLRKDMTLTEIEANLNKNIEEYIENSIAVLENSDFIYEKNISKSNSISNNDIKYEKKFEKVIELNKTEKLSEIEVVDEVENLNEIEVVDEVEKLNEIEVVDEVEKLKNEIQDEIYFNMKILALKAQKAMIANDKDGTQIAELFFPTSMYSYLMRDPQLEIMGSCDKIEIIDGKYYPINIRPSNPPMRGVWDGDSIELVASALLIEEEFNTEVFVGFIDYLKIGERRPVVMDSNLRKGLFKTINEIKDIINEEIVPDIIINKQKCLNCEYNEICHQDDDLN</sequence>
<evidence type="ECO:0000256" key="13">
    <source>
        <dbReference type="RuleBase" id="RU365022"/>
    </source>
</evidence>
<dbReference type="GO" id="GO:0051536">
    <property type="term" value="F:iron-sulfur cluster binding"/>
    <property type="evidence" value="ECO:0007669"/>
    <property type="project" value="UniProtKB-KW"/>
</dbReference>
<feature type="domain" description="DUF83" evidence="14">
    <location>
        <begin position="218"/>
        <end position="327"/>
    </location>
</feature>
<evidence type="ECO:0000256" key="9">
    <source>
        <dbReference type="ARBA" id="ARBA00023004"/>
    </source>
</evidence>
<dbReference type="PANTHER" id="PTHR36531:SF6">
    <property type="entry name" value="DNA REPLICATION ATP-DEPENDENT HELICASE_NUCLEASE DNA2"/>
    <property type="match status" value="1"/>
</dbReference>
<evidence type="ECO:0000256" key="6">
    <source>
        <dbReference type="ARBA" id="ARBA00022723"/>
    </source>
</evidence>
<comment type="cofactor">
    <cofactor evidence="1">
        <name>[4Fe-4S] cluster</name>
        <dbReference type="ChEBI" id="CHEBI:49883"/>
    </cofactor>
</comment>
<comment type="caution">
    <text evidence="15">The sequence shown here is derived from an EMBL/GenBank/DDBJ whole genome shotgun (WGS) entry which is preliminary data.</text>
</comment>
<dbReference type="EMBL" id="LWMW01000022">
    <property type="protein sequence ID" value="KZX17642.1"/>
    <property type="molecule type" value="Genomic_DNA"/>
</dbReference>
<keyword evidence="12 13" id="KW-0464">Manganese</keyword>
<keyword evidence="16" id="KW-1185">Reference proteome</keyword>
<keyword evidence="8 13" id="KW-0269">Exonuclease</keyword>
<dbReference type="Proteomes" id="UP000077275">
    <property type="component" value="Unassembled WGS sequence"/>
</dbReference>
<comment type="similarity">
    <text evidence="2 13">Belongs to the CRISPR-associated exonuclease Cas4 family.</text>
</comment>
<dbReference type="GO" id="GO:0051607">
    <property type="term" value="P:defense response to virus"/>
    <property type="evidence" value="ECO:0007669"/>
    <property type="project" value="UniProtKB-KW"/>
</dbReference>
<keyword evidence="11 13" id="KW-0051">Antiviral defense</keyword>
<dbReference type="InterPro" id="IPR011604">
    <property type="entry name" value="PDDEXK-like_dom_sf"/>
</dbReference>
<evidence type="ECO:0000256" key="5">
    <source>
        <dbReference type="ARBA" id="ARBA00022722"/>
    </source>
</evidence>
<evidence type="ECO:0000256" key="2">
    <source>
        <dbReference type="ARBA" id="ARBA00009189"/>
    </source>
</evidence>
<comment type="function">
    <text evidence="13">CRISPR (clustered regularly interspaced short palindromic repeat) is an adaptive immune system that provides protection against mobile genetic elements (viruses, transposable elements and conjugative plasmids). CRISPR clusters contain sequences complementary to antecedent mobile elements and target invading nucleic acids. CRISPR clusters are transcribed and processed into CRISPR RNA (crRNA).</text>
</comment>
<evidence type="ECO:0000256" key="4">
    <source>
        <dbReference type="ARBA" id="ARBA00020049"/>
    </source>
</evidence>
<dbReference type="InterPro" id="IPR051827">
    <property type="entry name" value="Cas4_exonuclease"/>
</dbReference>
<comment type="cofactor">
    <cofactor evidence="13">
        <name>iron-sulfur cluster</name>
        <dbReference type="ChEBI" id="CHEBI:30408"/>
    </cofactor>
</comment>
<evidence type="ECO:0000256" key="7">
    <source>
        <dbReference type="ARBA" id="ARBA00022801"/>
    </source>
</evidence>
<dbReference type="PANTHER" id="PTHR36531">
    <property type="entry name" value="CRISPR-ASSOCIATED EXONUCLEASE CAS4"/>
    <property type="match status" value="1"/>
</dbReference>
<keyword evidence="6 13" id="KW-0479">Metal-binding</keyword>
<proteinExistence type="inferred from homology"/>
<evidence type="ECO:0000259" key="14">
    <source>
        <dbReference type="Pfam" id="PF01930"/>
    </source>
</evidence>
<dbReference type="Pfam" id="PF01930">
    <property type="entry name" value="Cas_Cas4"/>
    <property type="match status" value="1"/>
</dbReference>
<evidence type="ECO:0000313" key="16">
    <source>
        <dbReference type="Proteomes" id="UP000077275"/>
    </source>
</evidence>
<dbReference type="OrthoDB" id="26676at2157"/>
<dbReference type="EC" id="3.1.12.1" evidence="3 13"/>
<evidence type="ECO:0000256" key="3">
    <source>
        <dbReference type="ARBA" id="ARBA00012768"/>
    </source>
</evidence>
<keyword evidence="5 13" id="KW-0540">Nuclease</keyword>
<name>A0A166FG79_9EURY</name>
<dbReference type="GO" id="GO:0046872">
    <property type="term" value="F:metal ion binding"/>
    <property type="evidence" value="ECO:0007669"/>
    <property type="project" value="UniProtKB-KW"/>
</dbReference>
<evidence type="ECO:0000313" key="15">
    <source>
        <dbReference type="EMBL" id="KZX17642.1"/>
    </source>
</evidence>
<gene>
    <name evidence="15" type="ORF">MBCUT_01200</name>
</gene>
<dbReference type="InterPro" id="IPR013343">
    <property type="entry name" value="CRISPR-assoc_prot_Cas4"/>
</dbReference>
<evidence type="ECO:0000256" key="10">
    <source>
        <dbReference type="ARBA" id="ARBA00023014"/>
    </source>
</evidence>
<dbReference type="RefSeq" id="WP_157082412.1">
    <property type="nucleotide sequence ID" value="NZ_LWMW01000022.1"/>
</dbReference>
<dbReference type="PATRIC" id="fig|47311.3.peg.124"/>
<keyword evidence="9 13" id="KW-0408">Iron</keyword>